<dbReference type="Pfam" id="PF00106">
    <property type="entry name" value="adh_short"/>
    <property type="match status" value="1"/>
</dbReference>
<name>A0A8H4L2Y9_9HYPO</name>
<dbReference type="InterPro" id="IPR052210">
    <property type="entry name" value="LysM1-like"/>
</dbReference>
<evidence type="ECO:0000256" key="3">
    <source>
        <dbReference type="ARBA" id="ARBA00044955"/>
    </source>
</evidence>
<dbReference type="Pfam" id="PF24864">
    <property type="entry name" value="DUF7730"/>
    <property type="match status" value="1"/>
</dbReference>
<feature type="domain" description="LysM" evidence="6">
    <location>
        <begin position="313"/>
        <end position="360"/>
    </location>
</feature>
<feature type="region of interest" description="Disordered" evidence="4">
    <location>
        <begin position="587"/>
        <end position="621"/>
    </location>
</feature>
<organism evidence="7 8">
    <name type="scientific">Fusarium albosuccineum</name>
    <dbReference type="NCBI Taxonomy" id="1237068"/>
    <lineage>
        <taxon>Eukaryota</taxon>
        <taxon>Fungi</taxon>
        <taxon>Dikarya</taxon>
        <taxon>Ascomycota</taxon>
        <taxon>Pezizomycotina</taxon>
        <taxon>Sordariomycetes</taxon>
        <taxon>Hypocreomycetidae</taxon>
        <taxon>Hypocreales</taxon>
        <taxon>Nectriaceae</taxon>
        <taxon>Fusarium</taxon>
        <taxon>Fusarium decemcellulare species complex</taxon>
    </lineage>
</organism>
<dbReference type="GO" id="GO:0008061">
    <property type="term" value="F:chitin binding"/>
    <property type="evidence" value="ECO:0007669"/>
    <property type="project" value="UniProtKB-KW"/>
</dbReference>
<dbReference type="PROSITE" id="PS51782">
    <property type="entry name" value="LYSM"/>
    <property type="match status" value="4"/>
</dbReference>
<dbReference type="InterPro" id="IPR036291">
    <property type="entry name" value="NAD(P)-bd_dom_sf"/>
</dbReference>
<proteinExistence type="inferred from homology"/>
<dbReference type="CDD" id="cd00118">
    <property type="entry name" value="LysM"/>
    <property type="match status" value="1"/>
</dbReference>
<dbReference type="PANTHER" id="PTHR34997:SF1">
    <property type="entry name" value="PEPTIDOGLYCAN-BINDING LYSIN DOMAIN"/>
    <property type="match status" value="1"/>
</dbReference>
<evidence type="ECO:0000313" key="8">
    <source>
        <dbReference type="Proteomes" id="UP000554235"/>
    </source>
</evidence>
<keyword evidence="2" id="KW-0843">Virulence</keyword>
<feature type="region of interest" description="Disordered" evidence="4">
    <location>
        <begin position="94"/>
        <end position="147"/>
    </location>
</feature>
<feature type="compositionally biased region" description="Polar residues" evidence="4">
    <location>
        <begin position="94"/>
        <end position="126"/>
    </location>
</feature>
<feature type="region of interest" description="Disordered" evidence="4">
    <location>
        <begin position="1376"/>
        <end position="1397"/>
    </location>
</feature>
<keyword evidence="5" id="KW-0732">Signal</keyword>
<reference evidence="7 8" key="1">
    <citation type="submission" date="2020-01" db="EMBL/GenBank/DDBJ databases">
        <title>Identification and distribution of gene clusters putatively required for synthesis of sphingolipid metabolism inhibitors in phylogenetically diverse species of the filamentous fungus Fusarium.</title>
        <authorList>
            <person name="Kim H.-S."/>
            <person name="Busman M."/>
            <person name="Brown D.W."/>
            <person name="Divon H."/>
            <person name="Uhlig S."/>
            <person name="Proctor R.H."/>
        </authorList>
    </citation>
    <scope>NUCLEOTIDE SEQUENCE [LARGE SCALE GENOMIC DNA]</scope>
    <source>
        <strain evidence="7 8">NRRL 20459</strain>
    </source>
</reference>
<comment type="similarity">
    <text evidence="3">Belongs to the secreted LysM effector family.</text>
</comment>
<evidence type="ECO:0000259" key="6">
    <source>
        <dbReference type="PROSITE" id="PS51782"/>
    </source>
</evidence>
<accession>A0A8H4L2Y9</accession>
<feature type="signal peptide" evidence="5">
    <location>
        <begin position="1"/>
        <end position="20"/>
    </location>
</feature>
<comment type="caution">
    <text evidence="7">The sequence shown here is derived from an EMBL/GenBank/DDBJ whole genome shotgun (WGS) entry which is preliminary data.</text>
</comment>
<dbReference type="Proteomes" id="UP000554235">
    <property type="component" value="Unassembled WGS sequence"/>
</dbReference>
<dbReference type="Gene3D" id="3.10.350.10">
    <property type="entry name" value="LysM domain"/>
    <property type="match status" value="5"/>
</dbReference>
<dbReference type="OrthoDB" id="5985073at2759"/>
<feature type="chain" id="PRO_5034119151" evidence="5">
    <location>
        <begin position="21"/>
        <end position="1690"/>
    </location>
</feature>
<evidence type="ECO:0000256" key="1">
    <source>
        <dbReference type="ARBA" id="ARBA00022669"/>
    </source>
</evidence>
<sequence length="1690" mass="188333">MRSFICPLLLSWAALPSVFAQDSKPYGPVHPGQPKDCIAWHTVKEGDDCESVPRKYYISKEQFLAWNPAVSEDCLTNFWLKSAYCVGVDDSMTTENGDTSTIRPSIKPSLTSKTGASTPQLTQDPPGSTKKPTKDTSISTERSTKVSTTVHFTSTTSDSVQTTLDITTASIKTTYSVRNPISTWNITTPTTDMTWPPKATQPGQPEDCNNWHLVRAGHSCQTVLNRYSAFMKQEDFFKWNPDVHSDCSGLFVGYWVCVGVRSNATASLEWSTPTSAFTPPPSPTTHKPGTLTPADSDFTPEPTHGPMPTNCQNFHKAEADESCRDILKTYNYLSKQQFFEYNPALKKDCDGLWKGNWYCVGLENELPMPPTVVNTPSSVPSDGPKDCKSWYYTTGGETCDLLVSMFGTFTLKDFISMNPSVLDDCEDIQDSTWYCVANPDTPSTRTAAAPTPTSPSTGMPTQTGISSDCKNYWLVSRKDTCKAIERANGITHENLIAWNEALGTGCACQFRKFSSYFWWNSDYQACYNEHGDMTILGLRTTMFIAGAPPRDLPDLCKFSHQSPTSQVCFLFTPLTMKRRLQAWIEAKRHKHQSTTKRNGPSTAHPEMPCLPNPRPYALTPSASTQDLTVPAQPSPFFDKLPPEIRQEILVVAFGDRTVHMDLILDHPLNPGDPEKAARMPYSHRRPQTNYLVGVDKSQPIRWQWRGCTCHRMPPDHCSFYNDREMEVEEPGDDTCCSGSALRCVEWTKQGKNPHWCWIGAMGWLLACRQAYIEGVQVLYTTNTIHLSSKPLLTNLSTLVLPQRLSAISSLEVVWLVDTRQHLGKAIPRQDDLNAILFILDSIFPHLNRLHLALKLNLPTLAPVHLDDMLKTLDAFVVRRTNCLRDPFTVSITSSAFRELYKKGFNVASQGRRPFQVLDFQFWRYLNGRYAMAPRIRKKIQLASLLPFQLTLDSPVDMDAPPFPSFTKVWHNKSYPAISPSRPELSAKGKTIVITGGGSGIGAGITEAFAAAGSTQIAIMGRTEKRLLSTKHAVETVFPGTKVLAIVADITRIEQVDEGLNKIDQRFGKIDVFVSNAAFLPVPEPVLSPDFDIQDWWTAFRTNVLGVVHSVRGFANHAAEEACFLNISTCISHIPPLEAGASAYAASKAAANKLLDYIALENPGLRVMNVHPGLVESDMSRKSGHGGLDYVELPGHFCVWLRSPEADFLRGKFVWVNWDVDELKARREEIMSTDLLDTKLGGVSFEGPENTSRTAAENTCRVQFLEGKLVTNAFEPRGRLCTYPGRLSCNSDLGGLPVAGSGLSQDGPSNNDSLLDADNPTLSLNNLEPYVAAHINTFSGDSQLPTSPLTWDNAELTSGFLGVLDILTPFSAGYHPDADTETAHSSSEAQRPVDSITVSRRSPEPLTWILGSLPYQDPSSILERRKFSKPELQLTGDLALHTLRSYLYVMADRDCFIHPKYGDLMELGTNRPSPLYAAIKLAKMLFLGRGMNKTLIWSLIRMEQERLLNDHPKFDKWEILEALQSLILYVLMRITEGRHGYTNFDTQLLISVHTVCSHLTKRFGMLVSADELEGRTIPWKDWVFFESRRRCSTAFLIIDKILYTRVSDPGSVMTEFTFVPAPSPTTLWGAENEVDWAASYARYLRENATHGMVRNGDLVALKGSAGDQHDRWYAYADSFGLLVTLAADLMF</sequence>
<feature type="domain" description="LysM" evidence="6">
    <location>
        <begin position="389"/>
        <end position="436"/>
    </location>
</feature>
<dbReference type="Pfam" id="PF01476">
    <property type="entry name" value="LysM"/>
    <property type="match status" value="1"/>
</dbReference>
<protein>
    <submittedName>
        <fullName evidence="7">Carbohydrate-binding module family 50</fullName>
    </submittedName>
</protein>
<dbReference type="PANTHER" id="PTHR34997">
    <property type="entry name" value="AM15"/>
    <property type="match status" value="1"/>
</dbReference>
<dbReference type="EMBL" id="JAADYS010001978">
    <property type="protein sequence ID" value="KAF4460279.1"/>
    <property type="molecule type" value="Genomic_DNA"/>
</dbReference>
<evidence type="ECO:0000256" key="5">
    <source>
        <dbReference type="SAM" id="SignalP"/>
    </source>
</evidence>
<keyword evidence="1" id="KW-0147">Chitin-binding</keyword>
<keyword evidence="8" id="KW-1185">Reference proteome</keyword>
<dbReference type="InterPro" id="IPR018392">
    <property type="entry name" value="LysM"/>
</dbReference>
<dbReference type="InterPro" id="IPR036779">
    <property type="entry name" value="LysM_dom_sf"/>
</dbReference>
<dbReference type="PRINTS" id="PR00081">
    <property type="entry name" value="GDHRDH"/>
</dbReference>
<dbReference type="InterPro" id="IPR056632">
    <property type="entry name" value="DUF7730"/>
</dbReference>
<dbReference type="SUPFAM" id="SSF51735">
    <property type="entry name" value="NAD(P)-binding Rossmann-fold domains"/>
    <property type="match status" value="1"/>
</dbReference>
<dbReference type="InterPro" id="IPR002347">
    <property type="entry name" value="SDR_fam"/>
</dbReference>
<evidence type="ECO:0000256" key="2">
    <source>
        <dbReference type="ARBA" id="ARBA00023026"/>
    </source>
</evidence>
<feature type="domain" description="LysM" evidence="6">
    <location>
        <begin position="210"/>
        <end position="258"/>
    </location>
</feature>
<feature type="region of interest" description="Disordered" evidence="4">
    <location>
        <begin position="271"/>
        <end position="295"/>
    </location>
</feature>
<feature type="region of interest" description="Disordered" evidence="4">
    <location>
        <begin position="442"/>
        <end position="463"/>
    </location>
</feature>
<gene>
    <name evidence="7" type="ORF">FALBO_12945</name>
</gene>
<evidence type="ECO:0000313" key="7">
    <source>
        <dbReference type="EMBL" id="KAF4460279.1"/>
    </source>
</evidence>
<dbReference type="Gene3D" id="3.40.50.720">
    <property type="entry name" value="NAD(P)-binding Rossmann-like Domain"/>
    <property type="match status" value="1"/>
</dbReference>
<feature type="domain" description="LysM" evidence="6">
    <location>
        <begin position="39"/>
        <end position="86"/>
    </location>
</feature>
<evidence type="ECO:0000256" key="4">
    <source>
        <dbReference type="SAM" id="MobiDB-lite"/>
    </source>
</evidence>
<dbReference type="CDD" id="cd05233">
    <property type="entry name" value="SDR_c"/>
    <property type="match status" value="1"/>
</dbReference>